<protein>
    <submittedName>
        <fullName evidence="1">VOC family protein</fullName>
    </submittedName>
</protein>
<dbReference type="Gene3D" id="3.10.180.10">
    <property type="entry name" value="2,3-Dihydroxybiphenyl 1,2-Dioxygenase, domain 1"/>
    <property type="match status" value="1"/>
</dbReference>
<dbReference type="EMBL" id="JAAMOW010000001">
    <property type="protein sequence ID" value="NGY03616.1"/>
    <property type="molecule type" value="Genomic_DNA"/>
</dbReference>
<organism evidence="1 2">
    <name type="scientific">Solimonas terrae</name>
    <dbReference type="NCBI Taxonomy" id="1396819"/>
    <lineage>
        <taxon>Bacteria</taxon>
        <taxon>Pseudomonadati</taxon>
        <taxon>Pseudomonadota</taxon>
        <taxon>Gammaproteobacteria</taxon>
        <taxon>Nevskiales</taxon>
        <taxon>Nevskiaceae</taxon>
        <taxon>Solimonas</taxon>
    </lineage>
</organism>
<dbReference type="InterPro" id="IPR029068">
    <property type="entry name" value="Glyas_Bleomycin-R_OHBP_Dase"/>
</dbReference>
<sequence>MQAGFGPIKQLAYVVEDLDASIEHWTRFVGVGPWTVYRNTIMQGRYRGTPTTVSMHVGLSYQDELQIELIQVVSRTPSPYQGAAGQPLIGMHHVARHSTNLEADVAAAQARGLCTAFAAGNGVVQVAYLESAREPGLLLELIEASPAVLDGFATGVAASRQWDGRTRIIETFDLGA</sequence>
<name>A0A6M2BLX1_9GAMM</name>
<comment type="caution">
    <text evidence="1">The sequence shown here is derived from an EMBL/GenBank/DDBJ whole genome shotgun (WGS) entry which is preliminary data.</text>
</comment>
<dbReference type="AlphaFoldDB" id="A0A6M2BLX1"/>
<keyword evidence="2" id="KW-1185">Reference proteome</keyword>
<accession>A0A6M2BLX1</accession>
<dbReference type="Pfam" id="PF13669">
    <property type="entry name" value="Glyoxalase_4"/>
    <property type="match status" value="1"/>
</dbReference>
<proteinExistence type="predicted"/>
<evidence type="ECO:0000313" key="1">
    <source>
        <dbReference type="EMBL" id="NGY03616.1"/>
    </source>
</evidence>
<dbReference type="SUPFAM" id="SSF54593">
    <property type="entry name" value="Glyoxalase/Bleomycin resistance protein/Dihydroxybiphenyl dioxygenase"/>
    <property type="match status" value="1"/>
</dbReference>
<reference evidence="1 2" key="1">
    <citation type="journal article" date="2014" name="Int. J. Syst. Evol. Microbiol.">
        <title>Solimonas terrae sp. nov., isolated from soil.</title>
        <authorList>
            <person name="Kim S.J."/>
            <person name="Moon J.Y."/>
            <person name="Weon H.Y."/>
            <person name="Ahn J.H."/>
            <person name="Chen W.M."/>
            <person name="Kwon S.W."/>
        </authorList>
    </citation>
    <scope>NUCLEOTIDE SEQUENCE [LARGE SCALE GENOMIC DNA]</scope>
    <source>
        <strain evidence="1 2">KIS83-12</strain>
    </source>
</reference>
<dbReference type="Proteomes" id="UP000472676">
    <property type="component" value="Unassembled WGS sequence"/>
</dbReference>
<gene>
    <name evidence="1" type="ORF">G7Y85_02455</name>
</gene>
<dbReference type="RefSeq" id="WP_166251172.1">
    <property type="nucleotide sequence ID" value="NZ_JAAMOW010000001.1"/>
</dbReference>
<evidence type="ECO:0000313" key="2">
    <source>
        <dbReference type="Proteomes" id="UP000472676"/>
    </source>
</evidence>